<dbReference type="AlphaFoldDB" id="A0A1Y6K9N7"/>
<proteinExistence type="predicted"/>
<dbReference type="GO" id="GO:0008757">
    <property type="term" value="F:S-adenosylmethionine-dependent methyltransferase activity"/>
    <property type="evidence" value="ECO:0007669"/>
    <property type="project" value="InterPro"/>
</dbReference>
<dbReference type="InterPro" id="IPR013216">
    <property type="entry name" value="Methyltransf_11"/>
</dbReference>
<dbReference type="CDD" id="cd02440">
    <property type="entry name" value="AdoMet_MTases"/>
    <property type="match status" value="1"/>
</dbReference>
<evidence type="ECO:0000259" key="1">
    <source>
        <dbReference type="Pfam" id="PF08241"/>
    </source>
</evidence>
<gene>
    <name evidence="2" type="ORF">CFX1CAM_1685</name>
</gene>
<dbReference type="KEGG" id="abat:CFX1CAM_1685"/>
<reference evidence="3" key="1">
    <citation type="submission" date="2017-05" db="EMBL/GenBank/DDBJ databases">
        <authorList>
            <person name="Kirkegaard R."/>
            <person name="Mcilroy J S."/>
        </authorList>
    </citation>
    <scope>NUCLEOTIDE SEQUENCE [LARGE SCALE GENOMIC DNA]</scope>
</reference>
<evidence type="ECO:0000313" key="2">
    <source>
        <dbReference type="EMBL" id="SMX54750.1"/>
    </source>
</evidence>
<keyword evidence="3" id="KW-1185">Reference proteome</keyword>
<protein>
    <recommendedName>
        <fullName evidence="1">Methyltransferase type 11 domain-containing protein</fullName>
    </recommendedName>
</protein>
<feature type="domain" description="Methyltransferase type 11" evidence="1">
    <location>
        <begin position="42"/>
        <end position="132"/>
    </location>
</feature>
<sequence length="265" mass="30700">MDSQELDEILWRHLSSLPYFRGFLRAIEDRFFQEITIEAPVLDLGSGDGHFAAAAFKEKLDVGMDPWVAPTLEARRRQAYRSLVLAEGGHIPFRSQSFNTVTSVSVMEHIQELEPVLEEVMRVLTPGGRFVFCVPNHRFPQALSVRKFLTKIGLPRLGRAYSRFFNRIARHAHTDAPEIWKERLTRAGFVLEQSWDYFPPDALRVLEWGHPLGLPSLFSKKLFGRWILIPTRWNLAVPWHWTRKFMDNPRSAEGVCSFFIARRPA</sequence>
<dbReference type="Gene3D" id="3.40.50.150">
    <property type="entry name" value="Vaccinia Virus protein VP39"/>
    <property type="match status" value="1"/>
</dbReference>
<dbReference type="SUPFAM" id="SSF53335">
    <property type="entry name" value="S-adenosyl-L-methionine-dependent methyltransferases"/>
    <property type="match status" value="1"/>
</dbReference>
<dbReference type="RefSeq" id="WP_087862572.1">
    <property type="nucleotide sequence ID" value="NZ_LT859958.1"/>
</dbReference>
<dbReference type="Pfam" id="PF08241">
    <property type="entry name" value="Methyltransf_11"/>
    <property type="match status" value="1"/>
</dbReference>
<dbReference type="Proteomes" id="UP000195514">
    <property type="component" value="Chromosome I"/>
</dbReference>
<organism evidence="2 3">
    <name type="scientific">Candidatus Brevifilum fermentans</name>
    <dbReference type="NCBI Taxonomy" id="1986204"/>
    <lineage>
        <taxon>Bacteria</taxon>
        <taxon>Bacillati</taxon>
        <taxon>Chloroflexota</taxon>
        <taxon>Anaerolineae</taxon>
        <taxon>Anaerolineales</taxon>
        <taxon>Anaerolineaceae</taxon>
        <taxon>Candidatus Brevifilum</taxon>
    </lineage>
</organism>
<dbReference type="InterPro" id="IPR029063">
    <property type="entry name" value="SAM-dependent_MTases_sf"/>
</dbReference>
<name>A0A1Y6K9N7_9CHLR</name>
<accession>A0A1Y6K9N7</accession>
<evidence type="ECO:0000313" key="3">
    <source>
        <dbReference type="Proteomes" id="UP000195514"/>
    </source>
</evidence>
<dbReference type="EMBL" id="LT859958">
    <property type="protein sequence ID" value="SMX54750.1"/>
    <property type="molecule type" value="Genomic_DNA"/>
</dbReference>
<dbReference type="OrthoDB" id="9801538at2"/>